<dbReference type="RefSeq" id="WP_405311904.1">
    <property type="nucleotide sequence ID" value="NZ_CP088155.1"/>
</dbReference>
<accession>A0ABZ2TMW4</accession>
<gene>
    <name evidence="1" type="ORF">LQ356_00945</name>
</gene>
<name>A0ABZ2TMW4_9BACT</name>
<organism evidence="1 2">
    <name type="scientific">Metamycoplasma faucium</name>
    <dbReference type="NCBI Taxonomy" id="56142"/>
    <lineage>
        <taxon>Bacteria</taxon>
        <taxon>Bacillati</taxon>
        <taxon>Mycoplasmatota</taxon>
        <taxon>Mycoplasmoidales</taxon>
        <taxon>Metamycoplasmataceae</taxon>
        <taxon>Metamycoplasma</taxon>
    </lineage>
</organism>
<dbReference type="Proteomes" id="UP001622612">
    <property type="component" value="Chromosome"/>
</dbReference>
<evidence type="ECO:0000313" key="2">
    <source>
        <dbReference type="Proteomes" id="UP001622612"/>
    </source>
</evidence>
<evidence type="ECO:0008006" key="3">
    <source>
        <dbReference type="Google" id="ProtNLM"/>
    </source>
</evidence>
<dbReference type="EMBL" id="CP088155">
    <property type="protein sequence ID" value="WYM97452.1"/>
    <property type="molecule type" value="Genomic_DNA"/>
</dbReference>
<keyword evidence="2" id="KW-1185">Reference proteome</keyword>
<protein>
    <recommendedName>
        <fullName evidence="3">Lipoprotein</fullName>
    </recommendedName>
</protein>
<proteinExistence type="predicted"/>
<reference evidence="1" key="1">
    <citation type="submission" date="2021-11" db="EMBL/GenBank/DDBJ databases">
        <title>The first genome sequence of unculturable Mycoplasma faucium obtained by de novo assembly of metagenomic reads.</title>
        <authorList>
            <person name="Sabat A.J."/>
            <person name="Bathoorn E."/>
            <person name="Akkerboom V."/>
            <person name="Friedrich A.W."/>
        </authorList>
    </citation>
    <scope>NUCLEOTIDE SEQUENCE [LARGE SCALE GENOMIC DNA]</scope>
    <source>
        <strain evidence="1">UMCG-MFM1</strain>
    </source>
</reference>
<dbReference type="PROSITE" id="PS51257">
    <property type="entry name" value="PROKAR_LIPOPROTEIN"/>
    <property type="match status" value="1"/>
</dbReference>
<evidence type="ECO:0000313" key="1">
    <source>
        <dbReference type="EMBL" id="WYM97452.1"/>
    </source>
</evidence>
<sequence length="595" mass="70521">MIKKNLLFSILIVSMSPIFVSTSCKNENKINILENKKMLYTKDILIKNLDNSIKQIRENISNYLKKNNIKDIERTTKKTYDNYGILPNGQQAKNDVFPWLIDSENNDISTINELYEFFKSAVNSIDLVFQYLNYSDVEKSKYFSYLNAYFNSYLILEIKKITNLIVMKKNGLLDKELIEKLYKLQKESLNLLNNINNYFSNEYKKILAKILNKTLENENIKKIHDITNKLSLITNNFNFKFSNNFYSYRNIFNSLWSALKKNINETIKNNEESKILISELQNVFNNVVKEMNNILMHYINFKWIEEKTINEIMGINLSESDMVSDLKKYIKEKIEEIDVNLRSQDISNELLEKIFKSGNNILNNEGYQKIIIEKFVDIINQLKEFNNKWIATNYLKNSLYQFVLSLAKRNIDNQLDNITSFIIEKNKNSHLTYEEYIKNQNNNLLINFNWTSLKKIIDFYWINYSSYGLNKTIMSNEISTIENIIEITNPLRQFNNNYFDTIQEIVKNNNLLDAIKENNILKILQAYEKIKKEWNNRRNEVIDKLKLDSSNKIKFQNKYNIYTKAANELFSILNFKKIGDLFSVEKNILEKIGQL</sequence>